<dbReference type="Proteomes" id="UP000469558">
    <property type="component" value="Unassembled WGS sequence"/>
</dbReference>
<name>A0A8T9BRB7_9HELO</name>
<evidence type="ECO:0000259" key="1">
    <source>
        <dbReference type="Pfam" id="PF01266"/>
    </source>
</evidence>
<gene>
    <name evidence="2" type="primary">ordL_0</name>
    <name evidence="2" type="ORF">LSUE1_G009036</name>
</gene>
<sequence>MIASNEDLNGGIEPQGPIPNPCLSYWQRTTRAYAHLNANRTESVPKESPYVIIGSGISGALTAFELTDSGISGKDITILEAREAASGASSRNAGHVRPDAFRGFNHYAKLHGPEQALKIIANERVVLDKVDAFVRKNNVQCDFDPTTTFDVCMTPEFAAYEAESFEAFKKAGGDVSHVKFYGSEEVQTRTRVKDAVAAYEWPAGSSHPAKLAQWLLNAAIERGVTLFTHCSVSKVTRNENDTSWDIHTLRGTTTTPTVIHCTNAYASLLLPQLKTHLTPNRAQAHSLIAPPAFSGGKSLGCTFSLRYSLQHFYSLIQREGDGTIILGVSRTNPNLSTETLRGCVTYDEKAYNQEVLDDALSQWKILFPEKDQGIDGRGIHGEGIDNAWSGIIGMTADAVPIIGQVQGMQGQWICAGFGGHGMARIFTCAPGLVKLILGEDWSATGLPECFDAKKLDSKSKPRT</sequence>
<dbReference type="EMBL" id="QGMK01002769">
    <property type="protein sequence ID" value="TVY56156.1"/>
    <property type="molecule type" value="Genomic_DNA"/>
</dbReference>
<dbReference type="InterPro" id="IPR036188">
    <property type="entry name" value="FAD/NAD-bd_sf"/>
</dbReference>
<dbReference type="Gene3D" id="3.50.50.60">
    <property type="entry name" value="FAD/NAD(P)-binding domain"/>
    <property type="match status" value="1"/>
</dbReference>
<keyword evidence="3" id="KW-1185">Reference proteome</keyword>
<feature type="domain" description="FAD dependent oxidoreductase" evidence="1">
    <location>
        <begin position="50"/>
        <end position="427"/>
    </location>
</feature>
<protein>
    <submittedName>
        <fullName evidence="2">Putative oxidoreductase OrdL</fullName>
    </submittedName>
</protein>
<evidence type="ECO:0000313" key="2">
    <source>
        <dbReference type="EMBL" id="TVY56156.1"/>
    </source>
</evidence>
<dbReference type="PANTHER" id="PTHR13847">
    <property type="entry name" value="SARCOSINE DEHYDROGENASE-RELATED"/>
    <property type="match status" value="1"/>
</dbReference>
<dbReference type="InterPro" id="IPR006076">
    <property type="entry name" value="FAD-dep_OxRdtase"/>
</dbReference>
<accession>A0A8T9BRB7</accession>
<dbReference type="Gene3D" id="3.30.9.10">
    <property type="entry name" value="D-Amino Acid Oxidase, subunit A, domain 2"/>
    <property type="match status" value="1"/>
</dbReference>
<comment type="caution">
    <text evidence="2">The sequence shown here is derived from an EMBL/GenBank/DDBJ whole genome shotgun (WGS) entry which is preliminary data.</text>
</comment>
<dbReference type="PANTHER" id="PTHR13847:SF260">
    <property type="entry name" value="FAD DEPENDENT OXIDOREDUCTASE DOMAIN-CONTAINING PROTEIN"/>
    <property type="match status" value="1"/>
</dbReference>
<dbReference type="SUPFAM" id="SSF51905">
    <property type="entry name" value="FAD/NAD(P)-binding domain"/>
    <property type="match status" value="1"/>
</dbReference>
<dbReference type="GO" id="GO:0005737">
    <property type="term" value="C:cytoplasm"/>
    <property type="evidence" value="ECO:0007669"/>
    <property type="project" value="TreeGrafter"/>
</dbReference>
<reference evidence="2 3" key="1">
    <citation type="submission" date="2018-05" db="EMBL/GenBank/DDBJ databases">
        <title>Genome sequencing and assembly of the regulated plant pathogen Lachnellula willkommii and related sister species for the development of diagnostic species identification markers.</title>
        <authorList>
            <person name="Giroux E."/>
            <person name="Bilodeau G."/>
        </authorList>
    </citation>
    <scope>NUCLEOTIDE SEQUENCE [LARGE SCALE GENOMIC DNA]</scope>
    <source>
        <strain evidence="2 3">CBS 268.59</strain>
    </source>
</reference>
<dbReference type="AlphaFoldDB" id="A0A8T9BRB7"/>
<evidence type="ECO:0000313" key="3">
    <source>
        <dbReference type="Proteomes" id="UP000469558"/>
    </source>
</evidence>
<organism evidence="2 3">
    <name type="scientific">Lachnellula suecica</name>
    <dbReference type="NCBI Taxonomy" id="602035"/>
    <lineage>
        <taxon>Eukaryota</taxon>
        <taxon>Fungi</taxon>
        <taxon>Dikarya</taxon>
        <taxon>Ascomycota</taxon>
        <taxon>Pezizomycotina</taxon>
        <taxon>Leotiomycetes</taxon>
        <taxon>Helotiales</taxon>
        <taxon>Lachnaceae</taxon>
        <taxon>Lachnellula</taxon>
    </lineage>
</organism>
<proteinExistence type="predicted"/>
<dbReference type="OrthoDB" id="429143at2759"/>
<dbReference type="Pfam" id="PF01266">
    <property type="entry name" value="DAO"/>
    <property type="match status" value="1"/>
</dbReference>